<evidence type="ECO:0000256" key="1">
    <source>
        <dbReference type="SAM" id="MobiDB-lite"/>
    </source>
</evidence>
<gene>
    <name evidence="2" type="ORF">J8J14_16485</name>
</gene>
<organism evidence="2 3">
    <name type="scientific">Pararoseomonas baculiformis</name>
    <dbReference type="NCBI Taxonomy" id="2820812"/>
    <lineage>
        <taxon>Bacteria</taxon>
        <taxon>Pseudomonadati</taxon>
        <taxon>Pseudomonadota</taxon>
        <taxon>Alphaproteobacteria</taxon>
        <taxon>Acetobacterales</taxon>
        <taxon>Acetobacteraceae</taxon>
        <taxon>Pararoseomonas</taxon>
    </lineage>
</organism>
<evidence type="ECO:0000313" key="3">
    <source>
        <dbReference type="Proteomes" id="UP000681594"/>
    </source>
</evidence>
<protein>
    <submittedName>
        <fullName evidence="2">Uncharacterized protein</fullName>
    </submittedName>
</protein>
<reference evidence="2 3" key="1">
    <citation type="submission" date="2021-03" db="EMBL/GenBank/DDBJ databases">
        <authorList>
            <person name="So Y."/>
        </authorList>
    </citation>
    <scope>NUCLEOTIDE SEQUENCE [LARGE SCALE GENOMIC DNA]</scope>
    <source>
        <strain evidence="2 3">SSH11</strain>
    </source>
</reference>
<sequence>MANTIRQERRILTDAEFETVAASHYPAICDMPREELVSLARRLREYHGKARDLTHHRRREQRGKAEPRGTTPAPSEAGTSRKKQVFAAALKRLNRQIARLDDLDRGPSQGEIARRALEMKRANQRRHHPSAGRSAGRGMQARPSTAPTLRTDPREIGRVSQFVRDAQLRRDG</sequence>
<accession>A0ABS4AH91</accession>
<proteinExistence type="predicted"/>
<comment type="caution">
    <text evidence="2">The sequence shown here is derived from an EMBL/GenBank/DDBJ whole genome shotgun (WGS) entry which is preliminary data.</text>
</comment>
<evidence type="ECO:0000313" key="2">
    <source>
        <dbReference type="EMBL" id="MBP0446373.1"/>
    </source>
</evidence>
<keyword evidence="3" id="KW-1185">Reference proteome</keyword>
<feature type="region of interest" description="Disordered" evidence="1">
    <location>
        <begin position="48"/>
        <end position="82"/>
    </location>
</feature>
<feature type="region of interest" description="Disordered" evidence="1">
    <location>
        <begin position="119"/>
        <end position="172"/>
    </location>
</feature>
<name>A0ABS4AH91_9PROT</name>
<dbReference type="RefSeq" id="WP_209380640.1">
    <property type="nucleotide sequence ID" value="NZ_JAGIZB010000016.1"/>
</dbReference>
<dbReference type="Proteomes" id="UP000681594">
    <property type="component" value="Unassembled WGS sequence"/>
</dbReference>
<dbReference type="EMBL" id="JAGIZB010000016">
    <property type="protein sequence ID" value="MBP0446373.1"/>
    <property type="molecule type" value="Genomic_DNA"/>
</dbReference>